<evidence type="ECO:0000313" key="2">
    <source>
        <dbReference type="EMBL" id="AUX47891.1"/>
    </source>
</evidence>
<dbReference type="Gene3D" id="3.90.1580.10">
    <property type="entry name" value="paralog of FGE (formylglycine-generating enzyme)"/>
    <property type="match status" value="1"/>
</dbReference>
<reference evidence="2 3" key="1">
    <citation type="submission" date="2015-09" db="EMBL/GenBank/DDBJ databases">
        <title>Sorangium comparison.</title>
        <authorList>
            <person name="Zaburannyi N."/>
            <person name="Bunk B."/>
            <person name="Overmann J."/>
            <person name="Mueller R."/>
        </authorList>
    </citation>
    <scope>NUCLEOTIDE SEQUENCE [LARGE SCALE GENOMIC DNA]</scope>
    <source>
        <strain evidence="2 3">So ce26</strain>
    </source>
</reference>
<dbReference type="InterPro" id="IPR042095">
    <property type="entry name" value="SUMF_sf"/>
</dbReference>
<accession>A0A2L0F8R8</accession>
<dbReference type="AlphaFoldDB" id="A0A2L0F8R8"/>
<name>A0A2L0F8R8_SORCE</name>
<dbReference type="InterPro" id="IPR005532">
    <property type="entry name" value="SUMF_dom"/>
</dbReference>
<dbReference type="Pfam" id="PF03781">
    <property type="entry name" value="FGE-sulfatase"/>
    <property type="match status" value="1"/>
</dbReference>
<protein>
    <recommendedName>
        <fullName evidence="1">Sulfatase-modifying factor enzyme-like domain-containing protein</fullName>
    </recommendedName>
</protein>
<organism evidence="2 3">
    <name type="scientific">Sorangium cellulosum</name>
    <name type="common">Polyangium cellulosum</name>
    <dbReference type="NCBI Taxonomy" id="56"/>
    <lineage>
        <taxon>Bacteria</taxon>
        <taxon>Pseudomonadati</taxon>
        <taxon>Myxococcota</taxon>
        <taxon>Polyangia</taxon>
        <taxon>Polyangiales</taxon>
        <taxon>Polyangiaceae</taxon>
        <taxon>Sorangium</taxon>
    </lineage>
</organism>
<evidence type="ECO:0000313" key="3">
    <source>
        <dbReference type="Proteomes" id="UP000238348"/>
    </source>
</evidence>
<dbReference type="RefSeq" id="WP_104985826.1">
    <property type="nucleotide sequence ID" value="NZ_CP012673.1"/>
</dbReference>
<sequence>MLGLLVASAGCAPGSSTAEQVTPRLLVHASLEGGVAALVERPLKAKASALAAIKESVTPESVADREANAGQVFASAGGSTRCPAEMALVEDRVCVDRWESSLVEVTQSGERPWSPFEPIDGRERRVRAVSWPGVIPQGYISGRQAKMACAASGKRLCSTDEWVSACRGPEHTTFPYGAVRERGVCNDDERPVHPVAEIAALLDLKSEALWTTAMNNPLVNQLSNALLPTGEREQCTNTYGVYDMVGNLHEWVDDPSGTFRGGYFMDTTRNGEGCKYATTAHSFGYHDYSTGFRCCMDPEPIE</sequence>
<dbReference type="InterPro" id="IPR016187">
    <property type="entry name" value="CTDL_fold"/>
</dbReference>
<evidence type="ECO:0000259" key="1">
    <source>
        <dbReference type="Pfam" id="PF03781"/>
    </source>
</evidence>
<dbReference type="SUPFAM" id="SSF56436">
    <property type="entry name" value="C-type lectin-like"/>
    <property type="match status" value="1"/>
</dbReference>
<proteinExistence type="predicted"/>
<dbReference type="EMBL" id="CP012673">
    <property type="protein sequence ID" value="AUX47891.1"/>
    <property type="molecule type" value="Genomic_DNA"/>
</dbReference>
<feature type="domain" description="Sulfatase-modifying factor enzyme-like" evidence="1">
    <location>
        <begin position="132"/>
        <end position="275"/>
    </location>
</feature>
<dbReference type="Proteomes" id="UP000238348">
    <property type="component" value="Chromosome"/>
</dbReference>
<dbReference type="OrthoDB" id="5496976at2"/>
<gene>
    <name evidence="2" type="ORF">SOCE26_094170</name>
</gene>